<dbReference type="InterPro" id="IPR002347">
    <property type="entry name" value="SDR_fam"/>
</dbReference>
<reference evidence="5 6" key="1">
    <citation type="submission" date="2016-06" db="EMBL/GenBank/DDBJ databases">
        <authorList>
            <person name="Kjaerup R.B."/>
            <person name="Dalgaard T.S."/>
            <person name="Juul-Madsen H.R."/>
        </authorList>
    </citation>
    <scope>NUCLEOTIDE SEQUENCE [LARGE SCALE GENOMIC DNA]</scope>
    <source>
        <strain evidence="5 6">1276495.2</strain>
    </source>
</reference>
<evidence type="ECO:0000256" key="2">
    <source>
        <dbReference type="ARBA" id="ARBA00023002"/>
    </source>
</evidence>
<dbReference type="Proteomes" id="UP000093925">
    <property type="component" value="Unassembled WGS sequence"/>
</dbReference>
<proteinExistence type="inferred from homology"/>
<dbReference type="InterPro" id="IPR020904">
    <property type="entry name" value="Sc_DH/Rdtase_CS"/>
</dbReference>
<dbReference type="SMART" id="SM00822">
    <property type="entry name" value="PKS_KR"/>
    <property type="match status" value="1"/>
</dbReference>
<dbReference type="PANTHER" id="PTHR45024">
    <property type="entry name" value="DEHYDROGENASES, SHORT CHAIN"/>
    <property type="match status" value="1"/>
</dbReference>
<accession>A0A1A3L413</accession>
<dbReference type="FunFam" id="3.40.50.720:FF:000446">
    <property type="entry name" value="Short chain dehydrogenase"/>
    <property type="match status" value="1"/>
</dbReference>
<dbReference type="SUPFAM" id="SSF51735">
    <property type="entry name" value="NAD(P)-binding Rossmann-fold domains"/>
    <property type="match status" value="1"/>
</dbReference>
<dbReference type="RefSeq" id="WP_065137777.1">
    <property type="nucleotide sequence ID" value="NZ_LZLM01000002.1"/>
</dbReference>
<evidence type="ECO:0000313" key="6">
    <source>
        <dbReference type="Proteomes" id="UP000093925"/>
    </source>
</evidence>
<name>A0A1A3L413_MYCAS</name>
<evidence type="ECO:0000259" key="4">
    <source>
        <dbReference type="SMART" id="SM00822"/>
    </source>
</evidence>
<gene>
    <name evidence="5" type="ORF">A5640_02200</name>
</gene>
<dbReference type="AlphaFoldDB" id="A0A1A3L413"/>
<dbReference type="GO" id="GO:0016491">
    <property type="term" value="F:oxidoreductase activity"/>
    <property type="evidence" value="ECO:0007669"/>
    <property type="project" value="UniProtKB-KW"/>
</dbReference>
<evidence type="ECO:0000313" key="5">
    <source>
        <dbReference type="EMBL" id="OBJ90921.1"/>
    </source>
</evidence>
<comment type="caution">
    <text evidence="5">The sequence shown here is derived from an EMBL/GenBank/DDBJ whole genome shotgun (WGS) entry which is preliminary data.</text>
</comment>
<dbReference type="Pfam" id="PF00106">
    <property type="entry name" value="adh_short"/>
    <property type="match status" value="1"/>
</dbReference>
<dbReference type="PROSITE" id="PS00061">
    <property type="entry name" value="ADH_SHORT"/>
    <property type="match status" value="1"/>
</dbReference>
<keyword evidence="2" id="KW-0560">Oxidoreductase</keyword>
<dbReference type="InterPro" id="IPR036291">
    <property type="entry name" value="NAD(P)-bd_dom_sf"/>
</dbReference>
<dbReference type="PRINTS" id="PR00080">
    <property type="entry name" value="SDRFAMILY"/>
</dbReference>
<dbReference type="InterPro" id="IPR051687">
    <property type="entry name" value="Peroxisomal_Beta-Oxidation"/>
</dbReference>
<organism evidence="5 6">
    <name type="scientific">Mycobacterium asiaticum</name>
    <dbReference type="NCBI Taxonomy" id="1790"/>
    <lineage>
        <taxon>Bacteria</taxon>
        <taxon>Bacillati</taxon>
        <taxon>Actinomycetota</taxon>
        <taxon>Actinomycetes</taxon>
        <taxon>Mycobacteriales</taxon>
        <taxon>Mycobacteriaceae</taxon>
        <taxon>Mycobacterium</taxon>
    </lineage>
</organism>
<sequence>MGICDGRVVIVTGAGRGIGAEHAVEFARQGARVVVNDLGGAPDGTGSDSDPAHQVVERITALGGEAVANTDDVTDFDAAQRLVATALDTFGRLDTVVNNAGMLRDRMFVNMSPQEWDDSIRVNLRGHFCVSRHAAAYWRDEFKAGNAASNGGARIVNTSSGAGLMGNIGQANYAAAKAGIAALTIVQAAELGRYGVTANAIAPSARTRLTEQVFADMMAQVADDAFDAMAPENIAPLVVWLGSNESADVTGRVFEVEGGKISVADGWQHGPPTDLGRRWDPAEVGPTVRDLIEKAPPPAPVYGTF</sequence>
<comment type="similarity">
    <text evidence="1 3">Belongs to the short-chain dehydrogenases/reductases (SDR) family.</text>
</comment>
<dbReference type="PRINTS" id="PR00081">
    <property type="entry name" value="GDHRDH"/>
</dbReference>
<dbReference type="PANTHER" id="PTHR45024:SF2">
    <property type="entry name" value="SCP2 DOMAIN-CONTAINING PROTEIN"/>
    <property type="match status" value="1"/>
</dbReference>
<dbReference type="NCBIfam" id="NF005861">
    <property type="entry name" value="PRK07791.1"/>
    <property type="match status" value="1"/>
</dbReference>
<dbReference type="EMBL" id="LZLM01000002">
    <property type="protein sequence ID" value="OBJ90921.1"/>
    <property type="molecule type" value="Genomic_DNA"/>
</dbReference>
<dbReference type="InterPro" id="IPR057326">
    <property type="entry name" value="KR_dom"/>
</dbReference>
<protein>
    <submittedName>
        <fullName evidence="5">Short-chain dehydrogenase</fullName>
    </submittedName>
</protein>
<evidence type="ECO:0000256" key="1">
    <source>
        <dbReference type="ARBA" id="ARBA00006484"/>
    </source>
</evidence>
<feature type="domain" description="Ketoreductase" evidence="4">
    <location>
        <begin position="7"/>
        <end position="204"/>
    </location>
</feature>
<evidence type="ECO:0000256" key="3">
    <source>
        <dbReference type="RuleBase" id="RU000363"/>
    </source>
</evidence>
<dbReference type="Gene3D" id="3.40.50.720">
    <property type="entry name" value="NAD(P)-binding Rossmann-like Domain"/>
    <property type="match status" value="1"/>
</dbReference>